<dbReference type="InterPro" id="IPR003959">
    <property type="entry name" value="ATPase_AAA_core"/>
</dbReference>
<reference evidence="3" key="1">
    <citation type="journal article" date="2024" name="Algal Res.">
        <title>Biochemical, toxicological and genomic investigation of a high-biomass producing Limnothrix strain isolated from Italian shallow drinking water reservoir.</title>
        <authorList>
            <person name="Simonazzi M."/>
            <person name="Shishido T.K."/>
            <person name="Delbaje E."/>
            <person name="Wahlsten M."/>
            <person name="Fewer D.P."/>
            <person name="Sivonen K."/>
            <person name="Pezzolesi L."/>
            <person name="Pistocchi R."/>
        </authorList>
    </citation>
    <scope>NUCLEOTIDE SEQUENCE [LARGE SCALE GENOMIC DNA]</scope>
    <source>
        <strain evidence="3">LRLZ20PSL1</strain>
    </source>
</reference>
<organism evidence="2 3">
    <name type="scientific">Limnothrix redekei LRLZ20PSL1</name>
    <dbReference type="NCBI Taxonomy" id="3112953"/>
    <lineage>
        <taxon>Bacteria</taxon>
        <taxon>Bacillati</taxon>
        <taxon>Cyanobacteriota</taxon>
        <taxon>Cyanophyceae</taxon>
        <taxon>Pseudanabaenales</taxon>
        <taxon>Pseudanabaenaceae</taxon>
        <taxon>Limnothrix</taxon>
    </lineage>
</organism>
<comment type="caution">
    <text evidence="2">The sequence shown here is derived from an EMBL/GenBank/DDBJ whole genome shotgun (WGS) entry which is preliminary data.</text>
</comment>
<dbReference type="Gene3D" id="3.40.50.300">
    <property type="entry name" value="P-loop containing nucleotide triphosphate hydrolases"/>
    <property type="match status" value="1"/>
</dbReference>
<dbReference type="InterPro" id="IPR027417">
    <property type="entry name" value="P-loop_NTPase"/>
</dbReference>
<dbReference type="SUPFAM" id="SSF52540">
    <property type="entry name" value="P-loop containing nucleoside triphosphate hydrolases"/>
    <property type="match status" value="1"/>
</dbReference>
<accession>A0ABW7CA96</accession>
<dbReference type="Proteomes" id="UP001604335">
    <property type="component" value="Unassembled WGS sequence"/>
</dbReference>
<keyword evidence="3" id="KW-1185">Reference proteome</keyword>
<evidence type="ECO:0000259" key="1">
    <source>
        <dbReference type="SMART" id="SM00382"/>
    </source>
</evidence>
<feature type="domain" description="AAA+ ATPase" evidence="1">
    <location>
        <begin position="38"/>
        <end position="364"/>
    </location>
</feature>
<protein>
    <submittedName>
        <fullName evidence="2">AAA family ATPase</fullName>
    </submittedName>
</protein>
<proteinExistence type="predicted"/>
<dbReference type="SMART" id="SM00382">
    <property type="entry name" value="AAA"/>
    <property type="match status" value="1"/>
</dbReference>
<dbReference type="Pfam" id="PF13304">
    <property type="entry name" value="AAA_21"/>
    <property type="match status" value="1"/>
</dbReference>
<sequence>MTYQGDRPFSVPQEISTMLQSLEIENFRQFSHFTIPKLGRINLLTGKNNSGKTSVLEAIYLLMTQEHPAQSIVNLHINRGEVSPLGNSGEYVNSREYIAEITHLFNNRNVNNGEVVRILGLHQEGTKESISIQIDTSQKGGLKLHSLSDIRKETWPKLLLEKQDQNFGSLLYSVDISPDFKIPFDRSLYSQDSSPYDQDLEFLVSTALNSEKVAKLFDEIVLTPKEDLVIEAIQIIEPKIRRIAPDHGKFERVNLSSRQGFLIQLRDENNRNPMGSMGDGIWRLLGIALTMVNAKGQVLLIDEIDTGFHYSVMIDLWKFIWKSAKKLDIQVFATTHSRDCWEALGELIEAEEIYDDEIMIHRIDAKRDHSTSYDTDKIVIAVEDQVEVR</sequence>
<dbReference type="EMBL" id="JAZAQF010000059">
    <property type="protein sequence ID" value="MFG3818085.1"/>
    <property type="molecule type" value="Genomic_DNA"/>
</dbReference>
<evidence type="ECO:0000313" key="3">
    <source>
        <dbReference type="Proteomes" id="UP001604335"/>
    </source>
</evidence>
<dbReference type="InterPro" id="IPR051396">
    <property type="entry name" value="Bact_Antivir_Def_Nuclease"/>
</dbReference>
<dbReference type="RefSeq" id="WP_393013001.1">
    <property type="nucleotide sequence ID" value="NZ_JAZAQF010000059.1"/>
</dbReference>
<gene>
    <name evidence="2" type="ORF">VPK24_10600</name>
</gene>
<dbReference type="PANTHER" id="PTHR43581">
    <property type="entry name" value="ATP/GTP PHOSPHATASE"/>
    <property type="match status" value="1"/>
</dbReference>
<dbReference type="InterPro" id="IPR003593">
    <property type="entry name" value="AAA+_ATPase"/>
</dbReference>
<name>A0ABW7CA96_9CYAN</name>
<evidence type="ECO:0000313" key="2">
    <source>
        <dbReference type="EMBL" id="MFG3818085.1"/>
    </source>
</evidence>
<dbReference type="PANTHER" id="PTHR43581:SF4">
    <property type="entry name" value="ATP_GTP PHOSPHATASE"/>
    <property type="match status" value="1"/>
</dbReference>